<feature type="transmembrane region" description="Helical" evidence="1">
    <location>
        <begin position="841"/>
        <end position="859"/>
    </location>
</feature>
<sequence length="1427" mass="155840">MLSWILACLAVQGSRYVCWAGSADVIYSNTYSFAVKQTDGTVVAWTGAAYGGDTSSVASDLTDVEVIYSTERAYAAKKTDGTVVTWGASNYGGDSGSVSGQLADVEVVSSNQRAFAAKRTDGTVVSWGGAAYGGDASSVSAQLTDVLTVYANEVAFAAKKTDGTVVTWGWAAYGGDSSSVSSQLVDVEVIYPSQRAFAAKRTDGTVVTWGDATYGGDSSSVAAQLTNVDVIVSDVRSRAFAAKKADGTVVTWGWATYGGDSSSVAAQLTGVEAISVNWFAFAARKTDGTVVTWGASGSGGDSSSVAAQLTNVAVIYATSRAFAAKKADGTVVTWGYTSYGADSSSVAAQLTDVETIYANERAFAAKKTDGTVVTWGVGLYGGDSSSVSSQLTNIETFSSPHAFKNLHAFAAKKADGTVVAWGNSNYGGDLGTITFDAAWASALSFQQSRHGHNLTVFHGCFDYHINSVNIDNHFINNTFHPFLDIYHIVYRDLRQHIHHNIHHHIRHQNTHHNIHHHISHENIHHHIRIHHHIWHQHSHHDIHHHIRHQNAHHNIHHHIWHQNTHHNVHHIWHGAYPDTFRDTHHDMERCIDSDKDLHGDIDWDHDALSDNECHVDRRDSHKRAAAGPLTESGDTLATATTALGTMALVRLPAAANVSSVEVLLDGSAAAAVLPPEVLPEIPMAFLALALTTFSAEIEEVDGFGVGRKALSKTGRPLEAALPPVDISIVEDAEAASFLEVRSPDAPIYVRVSRTPPEPNWICAFLDADGLWSTQGVRLASPTELAAAGLDSSGTWCATEHLSIFGAFIDILLDCTNANMLTADGLKEIVERKGWWARPPAISLWLLLGASFLLILFGCLSDARVRGSGLWQDEYFLTDSLDPGSKRCAWARQCMQCCSCKSKESKGSPKKASSAAHRELLLSQKPNLSLRFRERLLCQNTLWEVARSCRIHSTCIEKHVWGHKGWVQGSLVTEKSLKLKELVMTLDEGLPSAFLSVHQGRLGRLRLFWTAFLSTQPLYELSMCDLHMTTTKRAKVVMDCLVGSLSFVALFFSVDGTAVGARSPEECPIEQGTFLWYTFVAMLSVLLNLIPRSFECYLACRSFVPESRRHPRLQLWRRSFKDVGFWLFSTGLSLVQLLVVIAFLANLSEKDEPKWMFTFSLVILRKLVIVPLMASLLSGLGTACAIGLTGSPSAPKKFHLDFSLLPSPGANETEVTPISENGPAWADKVQELAGRGITLRHLLEFYAMLGCEVMPHFSPEESTTHDVVRQAIIPLSLQMRGRRCFLVASQVHGPASEHLEVRLASGTWSRKARGLPGFEAFVVEGLHLEDSLVFSINSKPADSSGTSSDASFALPATDVWQALKDPSTFPKVASSRSPSPRSPLWRRHAKPVLLCRKRMRSCRKLRCEIPRTFATSPPKMLRFGPAGW</sequence>
<feature type="transmembrane region" description="Helical" evidence="1">
    <location>
        <begin position="1073"/>
        <end position="1090"/>
    </location>
</feature>
<evidence type="ECO:0000256" key="2">
    <source>
        <dbReference type="SAM" id="SignalP"/>
    </source>
</evidence>
<organism evidence="3 4">
    <name type="scientific">Symbiodinium natans</name>
    <dbReference type="NCBI Taxonomy" id="878477"/>
    <lineage>
        <taxon>Eukaryota</taxon>
        <taxon>Sar</taxon>
        <taxon>Alveolata</taxon>
        <taxon>Dinophyceae</taxon>
        <taxon>Suessiales</taxon>
        <taxon>Symbiodiniaceae</taxon>
        <taxon>Symbiodinium</taxon>
    </lineage>
</organism>
<evidence type="ECO:0000256" key="1">
    <source>
        <dbReference type="SAM" id="Phobius"/>
    </source>
</evidence>
<keyword evidence="1" id="KW-1133">Transmembrane helix</keyword>
<dbReference type="OrthoDB" id="5370059at2759"/>
<feature type="transmembrane region" description="Helical" evidence="1">
    <location>
        <begin position="1122"/>
        <end position="1146"/>
    </location>
</feature>
<dbReference type="Proteomes" id="UP000604046">
    <property type="component" value="Unassembled WGS sequence"/>
</dbReference>
<dbReference type="PANTHER" id="PTHR45982:SF1">
    <property type="entry name" value="REGULATOR OF CHROMOSOME CONDENSATION"/>
    <property type="match status" value="1"/>
</dbReference>
<evidence type="ECO:0000313" key="4">
    <source>
        <dbReference type="Proteomes" id="UP000604046"/>
    </source>
</evidence>
<evidence type="ECO:0000313" key="3">
    <source>
        <dbReference type="EMBL" id="CAE7599848.1"/>
    </source>
</evidence>
<dbReference type="InterPro" id="IPR009091">
    <property type="entry name" value="RCC1/BLIP-II"/>
</dbReference>
<keyword evidence="4" id="KW-1185">Reference proteome</keyword>
<name>A0A812V6E6_9DINO</name>
<dbReference type="SUPFAM" id="SSF50985">
    <property type="entry name" value="RCC1/BLIP-II"/>
    <property type="match status" value="2"/>
</dbReference>
<dbReference type="Gene3D" id="2.130.10.30">
    <property type="entry name" value="Regulator of chromosome condensation 1/beta-lactamase-inhibitor protein II"/>
    <property type="match status" value="2"/>
</dbReference>
<protein>
    <submittedName>
        <fullName evidence="3">Uncharacterized protein</fullName>
    </submittedName>
</protein>
<keyword evidence="1" id="KW-0472">Membrane</keyword>
<proteinExistence type="predicted"/>
<dbReference type="PANTHER" id="PTHR45982">
    <property type="entry name" value="REGULATOR OF CHROMOSOME CONDENSATION"/>
    <property type="match status" value="1"/>
</dbReference>
<feature type="transmembrane region" description="Helical" evidence="1">
    <location>
        <begin position="1166"/>
        <end position="1187"/>
    </location>
</feature>
<reference evidence="3" key="1">
    <citation type="submission" date="2021-02" db="EMBL/GenBank/DDBJ databases">
        <authorList>
            <person name="Dougan E. K."/>
            <person name="Rhodes N."/>
            <person name="Thang M."/>
            <person name="Chan C."/>
        </authorList>
    </citation>
    <scope>NUCLEOTIDE SEQUENCE</scope>
</reference>
<gene>
    <name evidence="3" type="ORF">SNAT2548_LOCUS34128</name>
</gene>
<accession>A0A812V6E6</accession>
<feature type="transmembrane region" description="Helical" evidence="1">
    <location>
        <begin position="1035"/>
        <end position="1053"/>
    </location>
</feature>
<keyword evidence="2" id="KW-0732">Signal</keyword>
<comment type="caution">
    <text evidence="3">The sequence shown here is derived from an EMBL/GenBank/DDBJ whole genome shotgun (WGS) entry which is preliminary data.</text>
</comment>
<dbReference type="EMBL" id="CAJNDS010002794">
    <property type="protein sequence ID" value="CAE7599848.1"/>
    <property type="molecule type" value="Genomic_DNA"/>
</dbReference>
<dbReference type="InterPro" id="IPR051553">
    <property type="entry name" value="Ran_GTPase-activating"/>
</dbReference>
<feature type="signal peptide" evidence="2">
    <location>
        <begin position="1"/>
        <end position="20"/>
    </location>
</feature>
<feature type="chain" id="PRO_5032869950" evidence="2">
    <location>
        <begin position="21"/>
        <end position="1427"/>
    </location>
</feature>
<keyword evidence="1" id="KW-0812">Transmembrane</keyword>